<dbReference type="Pfam" id="PF13439">
    <property type="entry name" value="Glyco_transf_4"/>
    <property type="match status" value="1"/>
</dbReference>
<dbReference type="Proteomes" id="UP000272528">
    <property type="component" value="Chromosome"/>
</dbReference>
<evidence type="ECO:0000313" key="3">
    <source>
        <dbReference type="EMBL" id="AZN42676.1"/>
    </source>
</evidence>
<sequence length="363" mass="41153">MKLLIIAPEQNPIPPQVGGSVEYCIAQIAKRISDEHQVTVISVHRNGLPRKSVNGNTTIYRVSGDGSSQRYMNNVIQKVKGRRYDMIQIDNRPSFVRAVRKAFPGTLIAVFMHSMTFVSKPMTTKRRANHNFHYADLIVANSESLQMSLTKRFPEHLSKIRYVHLGVDTKKFYPDKKGRLRAFHFLFAGRLIPRKGIPILLKAYKIARRTVPSMRLSIAGGALKQSYKNELMRKVRKLNIPVTFAGNLSHDRMPAFYRSGHCLICPSQKHEAFGLVNVEAMACGLPVIASKIGGIPEIVEVGRNGLLVKMYRKPTAFASCMVNLAKDSALWNQLSVQARKDAKKRFSWRRTARSLIEIYEEYL</sequence>
<dbReference type="InterPro" id="IPR050194">
    <property type="entry name" value="Glycosyltransferase_grp1"/>
</dbReference>
<keyword evidence="4" id="KW-1185">Reference proteome</keyword>
<dbReference type="PANTHER" id="PTHR45947:SF3">
    <property type="entry name" value="SULFOQUINOVOSYL TRANSFERASE SQD2"/>
    <property type="match status" value="1"/>
</dbReference>
<dbReference type="PANTHER" id="PTHR45947">
    <property type="entry name" value="SULFOQUINOVOSYL TRANSFERASE SQD2"/>
    <property type="match status" value="1"/>
</dbReference>
<evidence type="ECO:0000259" key="2">
    <source>
        <dbReference type="Pfam" id="PF13439"/>
    </source>
</evidence>
<dbReference type="Gene3D" id="3.40.50.2000">
    <property type="entry name" value="Glycogen Phosphorylase B"/>
    <property type="match status" value="2"/>
</dbReference>
<name>A0A3S9AAK6_9BACL</name>
<dbReference type="CDD" id="cd03801">
    <property type="entry name" value="GT4_PimA-like"/>
    <property type="match status" value="1"/>
</dbReference>
<evidence type="ECO:0000313" key="4">
    <source>
        <dbReference type="Proteomes" id="UP000272528"/>
    </source>
</evidence>
<proteinExistence type="predicted"/>
<reference evidence="4" key="1">
    <citation type="submission" date="2018-12" db="EMBL/GenBank/DDBJ databases">
        <title>Genome sequence of Peanibacillus sp.</title>
        <authorList>
            <person name="Subramani G."/>
            <person name="Srinivasan S."/>
            <person name="Kim M.K."/>
        </authorList>
    </citation>
    <scope>NUCLEOTIDE SEQUENCE [LARGE SCALE GENOMIC DNA]</scope>
    <source>
        <strain evidence="4">18JY67-1</strain>
    </source>
</reference>
<organism evidence="3 4">
    <name type="scientific">Paenibacillus albus</name>
    <dbReference type="NCBI Taxonomy" id="2495582"/>
    <lineage>
        <taxon>Bacteria</taxon>
        <taxon>Bacillati</taxon>
        <taxon>Bacillota</taxon>
        <taxon>Bacilli</taxon>
        <taxon>Bacillales</taxon>
        <taxon>Paenibacillaceae</taxon>
        <taxon>Paenibacillus</taxon>
    </lineage>
</organism>
<accession>A0A3S9AAK6</accession>
<dbReference type="KEGG" id="palb:EJC50_25530"/>
<dbReference type="InterPro" id="IPR028098">
    <property type="entry name" value="Glyco_trans_4-like_N"/>
</dbReference>
<gene>
    <name evidence="3" type="ORF">EJC50_25530</name>
</gene>
<keyword evidence="3" id="KW-0808">Transferase</keyword>
<dbReference type="GO" id="GO:0016757">
    <property type="term" value="F:glycosyltransferase activity"/>
    <property type="evidence" value="ECO:0007669"/>
    <property type="project" value="InterPro"/>
</dbReference>
<dbReference type="SUPFAM" id="SSF53756">
    <property type="entry name" value="UDP-Glycosyltransferase/glycogen phosphorylase"/>
    <property type="match status" value="1"/>
</dbReference>
<dbReference type="OrthoDB" id="139410at2"/>
<dbReference type="AlphaFoldDB" id="A0A3S9AAK6"/>
<protein>
    <submittedName>
        <fullName evidence="3">Glycosyltransferase family 1 protein</fullName>
    </submittedName>
</protein>
<dbReference type="RefSeq" id="WP_126018608.1">
    <property type="nucleotide sequence ID" value="NZ_CP034437.1"/>
</dbReference>
<evidence type="ECO:0000259" key="1">
    <source>
        <dbReference type="Pfam" id="PF00534"/>
    </source>
</evidence>
<dbReference type="Pfam" id="PF00534">
    <property type="entry name" value="Glycos_transf_1"/>
    <property type="match status" value="1"/>
</dbReference>
<feature type="domain" description="Glycosyl transferase family 1" evidence="1">
    <location>
        <begin position="183"/>
        <end position="340"/>
    </location>
</feature>
<dbReference type="EMBL" id="CP034437">
    <property type="protein sequence ID" value="AZN42676.1"/>
    <property type="molecule type" value="Genomic_DNA"/>
</dbReference>
<feature type="domain" description="Glycosyltransferase subfamily 4-like N-terminal" evidence="2">
    <location>
        <begin position="21"/>
        <end position="170"/>
    </location>
</feature>
<dbReference type="InterPro" id="IPR001296">
    <property type="entry name" value="Glyco_trans_1"/>
</dbReference>